<dbReference type="InterPro" id="IPR036859">
    <property type="entry name" value="CAP-Gly_dom_sf"/>
</dbReference>
<dbReference type="Pfam" id="PF14560">
    <property type="entry name" value="Ubiquitin_2"/>
    <property type="match status" value="1"/>
</dbReference>
<evidence type="ECO:0000313" key="6">
    <source>
        <dbReference type="Proteomes" id="UP000236544"/>
    </source>
</evidence>
<dbReference type="GO" id="GO:0005938">
    <property type="term" value="C:cell cortex"/>
    <property type="evidence" value="ECO:0007669"/>
    <property type="project" value="TreeGrafter"/>
</dbReference>
<evidence type="ECO:0000259" key="4">
    <source>
        <dbReference type="PROSITE" id="PS50245"/>
    </source>
</evidence>
<proteinExistence type="inferred from homology"/>
<comment type="subcellular location">
    <subcellularLocation>
        <location evidence="1">Cytoplasm</location>
    </subcellularLocation>
</comment>
<dbReference type="GO" id="GO:0051010">
    <property type="term" value="F:microtubule plus-end binding"/>
    <property type="evidence" value="ECO:0007669"/>
    <property type="project" value="TreeGrafter"/>
</dbReference>
<dbReference type="GO" id="GO:0031122">
    <property type="term" value="P:cytoplasmic microtubule organization"/>
    <property type="evidence" value="ECO:0007669"/>
    <property type="project" value="TreeGrafter"/>
</dbReference>
<evidence type="ECO:0000313" key="5">
    <source>
        <dbReference type="EMBL" id="CUS22337.1"/>
    </source>
</evidence>
<dbReference type="PANTHER" id="PTHR18916">
    <property type="entry name" value="DYNACTIN 1-RELATED MICROTUBULE-BINDING"/>
    <property type="match status" value="1"/>
</dbReference>
<name>A0A0P1KQW3_9SACH</name>
<accession>A0A0P1KQW3</accession>
<feature type="domain" description="CAP-Gly" evidence="4">
    <location>
        <begin position="180"/>
        <end position="223"/>
    </location>
</feature>
<dbReference type="GO" id="GO:0035371">
    <property type="term" value="C:microtubule plus-end"/>
    <property type="evidence" value="ECO:0007669"/>
    <property type="project" value="TreeGrafter"/>
</dbReference>
<dbReference type="SUPFAM" id="SSF74924">
    <property type="entry name" value="Cap-Gly domain"/>
    <property type="match status" value="1"/>
</dbReference>
<sequence length="247" mass="28136">MPQIQISSSLCSIAREISPQWSWPQLCDKLSEITGVLPSDMQINVMLKNGTSLFIKAPLTEQRTLPSLLSEQVAELQINDSNSSSLANELARDFTEDKQSSDLAYHLPEEDYQKRQDSVFQWKKDLRLGKFNPEHQARLQKDREEQQNRAEKLTLNERCSVSTPNLPERRGWLRFVGSLEPLMNEPGMWCGVEFDEPVGKNDGSFKGRYFFGPVRPKYGAFVKPSTVITSAKFSPLLDDSDFDDSEL</sequence>
<dbReference type="InterPro" id="IPR000938">
    <property type="entry name" value="CAP-Gly_domain"/>
</dbReference>
<reference evidence="6" key="1">
    <citation type="submission" date="2015-10" db="EMBL/GenBank/DDBJ databases">
        <authorList>
            <person name="Devillers H."/>
        </authorList>
    </citation>
    <scope>NUCLEOTIDE SEQUENCE [LARGE SCALE GENOMIC DNA]</scope>
</reference>
<dbReference type="InterPro" id="IPR000626">
    <property type="entry name" value="Ubiquitin-like_dom"/>
</dbReference>
<dbReference type="PANTHER" id="PTHR18916:SF85">
    <property type="entry name" value="TUBULIN-FOLDING COFACTOR B"/>
    <property type="match status" value="1"/>
</dbReference>
<organism evidence="5 6">
    <name type="scientific">Lachancea quebecensis</name>
    <dbReference type="NCBI Taxonomy" id="1654605"/>
    <lineage>
        <taxon>Eukaryota</taxon>
        <taxon>Fungi</taxon>
        <taxon>Dikarya</taxon>
        <taxon>Ascomycota</taxon>
        <taxon>Saccharomycotina</taxon>
        <taxon>Saccharomycetes</taxon>
        <taxon>Saccharomycetales</taxon>
        <taxon>Saccharomycetaceae</taxon>
        <taxon>Lachancea</taxon>
    </lineage>
</organism>
<evidence type="ECO:0000256" key="2">
    <source>
        <dbReference type="ARBA" id="ARBA00022490"/>
    </source>
</evidence>
<dbReference type="SMART" id="SM01052">
    <property type="entry name" value="CAP_GLY"/>
    <property type="match status" value="1"/>
</dbReference>
<dbReference type="Proteomes" id="UP000236544">
    <property type="component" value="Unassembled WGS sequence"/>
</dbReference>
<evidence type="ECO:0000256" key="3">
    <source>
        <dbReference type="ARBA" id="ARBA00025779"/>
    </source>
</evidence>
<keyword evidence="2" id="KW-0963">Cytoplasm</keyword>
<gene>
    <name evidence="5" type="ORF">LAQU0_S05e03114g</name>
</gene>
<dbReference type="Gene3D" id="2.30.30.190">
    <property type="entry name" value="CAP Gly-rich-like domain"/>
    <property type="match status" value="1"/>
</dbReference>
<dbReference type="OrthoDB" id="5295208at2759"/>
<protein>
    <submittedName>
        <fullName evidence="5">LAQU0S05e03114g1_1</fullName>
    </submittedName>
</protein>
<dbReference type="AlphaFoldDB" id="A0A0P1KQW3"/>
<dbReference type="Gene3D" id="3.10.20.90">
    <property type="entry name" value="Phosphatidylinositol 3-kinase Catalytic Subunit, Chain A, domain 1"/>
    <property type="match status" value="1"/>
</dbReference>
<evidence type="ECO:0000256" key="1">
    <source>
        <dbReference type="ARBA" id="ARBA00004496"/>
    </source>
</evidence>
<dbReference type="EMBL" id="LN890537">
    <property type="protein sequence ID" value="CUS22337.1"/>
    <property type="molecule type" value="Genomic_DNA"/>
</dbReference>
<dbReference type="Pfam" id="PF01302">
    <property type="entry name" value="CAP_GLY"/>
    <property type="match status" value="1"/>
</dbReference>
<dbReference type="PROSITE" id="PS50245">
    <property type="entry name" value="CAP_GLY_2"/>
    <property type="match status" value="1"/>
</dbReference>
<dbReference type="GO" id="GO:0005634">
    <property type="term" value="C:nucleus"/>
    <property type="evidence" value="ECO:0007669"/>
    <property type="project" value="TreeGrafter"/>
</dbReference>
<keyword evidence="6" id="KW-1185">Reference proteome</keyword>
<dbReference type="PROSITE" id="PS00845">
    <property type="entry name" value="CAP_GLY_1"/>
    <property type="match status" value="1"/>
</dbReference>
<comment type="similarity">
    <text evidence="3">Belongs to the TBCB family.</text>
</comment>